<evidence type="ECO:0000313" key="7">
    <source>
        <dbReference type="Proteomes" id="UP000032568"/>
    </source>
</evidence>
<dbReference type="InterPro" id="IPR011051">
    <property type="entry name" value="RmlC_Cupin_sf"/>
</dbReference>
<keyword evidence="2" id="KW-0479">Metal-binding</keyword>
<dbReference type="InterPro" id="IPR003829">
    <property type="entry name" value="Pirin_N_dom"/>
</dbReference>
<dbReference type="Proteomes" id="UP000032568">
    <property type="component" value="Chromosome"/>
</dbReference>
<feature type="binding site" evidence="2">
    <location>
        <position position="59"/>
    </location>
    <ligand>
        <name>Fe cation</name>
        <dbReference type="ChEBI" id="CHEBI:24875"/>
    </ligand>
</feature>
<evidence type="ECO:0000256" key="2">
    <source>
        <dbReference type="PIRSR" id="PIRSR006232-1"/>
    </source>
</evidence>
<proteinExistence type="inferred from homology"/>
<dbReference type="InterPro" id="IPR012093">
    <property type="entry name" value="Pirin"/>
</dbReference>
<keyword evidence="7" id="KW-1185">Reference proteome</keyword>
<reference evidence="6 7" key="2">
    <citation type="journal article" date="2022" name="Mar. Drugs">
        <title>Bioassay-Guided Fractionation Leads to the Detection of Cholic Acid Generated by the Rare Thalassomonas sp.</title>
        <authorList>
            <person name="Pheiffer F."/>
            <person name="Schneider Y.K."/>
            <person name="Hansen E.H."/>
            <person name="Andersen J.H."/>
            <person name="Isaksson J."/>
            <person name="Busche T."/>
            <person name="R C."/>
            <person name="Kalinowski J."/>
            <person name="Zyl L.V."/>
            <person name="Trindade M."/>
        </authorList>
    </citation>
    <scope>NUCLEOTIDE SEQUENCE [LARGE SCALE GENOMIC DNA]</scope>
    <source>
        <strain evidence="6 7">A5K-106</strain>
    </source>
</reference>
<evidence type="ECO:0000259" key="5">
    <source>
        <dbReference type="Pfam" id="PF17954"/>
    </source>
</evidence>
<keyword evidence="2" id="KW-0408">Iron</keyword>
<comment type="cofactor">
    <cofactor evidence="2">
        <name>Fe cation</name>
        <dbReference type="ChEBI" id="CHEBI:24875"/>
    </cofactor>
    <text evidence="2">Binds 1 Fe cation per subunit.</text>
</comment>
<dbReference type="Pfam" id="PF17954">
    <property type="entry name" value="Pirin_C_2"/>
    <property type="match status" value="1"/>
</dbReference>
<dbReference type="AlphaFoldDB" id="A0AAE9YSN5"/>
<feature type="domain" description="Quercetin 2,3-dioxygenase C-terminal cupin" evidence="5">
    <location>
        <begin position="146"/>
        <end position="233"/>
    </location>
</feature>
<feature type="binding site" evidence="2">
    <location>
        <position position="57"/>
    </location>
    <ligand>
        <name>Fe cation</name>
        <dbReference type="ChEBI" id="CHEBI:24875"/>
    </ligand>
</feature>
<dbReference type="EMBL" id="CP059735">
    <property type="protein sequence ID" value="WDD98831.1"/>
    <property type="molecule type" value="Genomic_DNA"/>
</dbReference>
<evidence type="ECO:0000313" key="6">
    <source>
        <dbReference type="EMBL" id="WDD98831.1"/>
    </source>
</evidence>
<accession>A0AAE9YSN5</accession>
<name>A0AAE9YSN5_9GAMM</name>
<organism evidence="6 7">
    <name type="scientific">Thalassomonas actiniarum</name>
    <dbReference type="NCBI Taxonomy" id="485447"/>
    <lineage>
        <taxon>Bacteria</taxon>
        <taxon>Pseudomonadati</taxon>
        <taxon>Pseudomonadota</taxon>
        <taxon>Gammaproteobacteria</taxon>
        <taxon>Alteromonadales</taxon>
        <taxon>Colwelliaceae</taxon>
        <taxon>Thalassomonas</taxon>
    </lineage>
</organism>
<sequence length="237" mass="26423">MITHYAYNRLGKANHGWLKSSHHFSFANYYNPRRMGFGTLRVVNDDWVQPGTGFGSHPHKNMEIISYIRTGAISHQDSTGNKGTVQAGEIQVMSAGRGIVHSEYNLTKTPLTFYQIWIETDSYNVQPRWDSKIFPTKAVSTELQLLVSGYPEDKGDALFIHQKARIFGGKLTKGVKFEHTINHQAYILASDGTFEIQDSSSKSIMNKGDGAEVSKSKTVTITALSNCEVVLIDAPEH</sequence>
<feature type="domain" description="Pirin N-terminal" evidence="4">
    <location>
        <begin position="12"/>
        <end position="118"/>
    </location>
</feature>
<dbReference type="KEGG" id="tact:SG35_026985"/>
<evidence type="ECO:0000259" key="4">
    <source>
        <dbReference type="Pfam" id="PF02678"/>
    </source>
</evidence>
<dbReference type="CDD" id="cd02910">
    <property type="entry name" value="cupin_Yhhw_N"/>
    <property type="match status" value="1"/>
</dbReference>
<dbReference type="PANTHER" id="PTHR43212:SF3">
    <property type="entry name" value="QUERCETIN 2,3-DIOXYGENASE"/>
    <property type="match status" value="1"/>
</dbReference>
<dbReference type="PIRSF" id="PIRSF006232">
    <property type="entry name" value="Pirin"/>
    <property type="match status" value="1"/>
</dbReference>
<dbReference type="PANTHER" id="PTHR43212">
    <property type="entry name" value="QUERCETIN 2,3-DIOXYGENASE"/>
    <property type="match status" value="1"/>
</dbReference>
<dbReference type="RefSeq" id="WP_044834224.1">
    <property type="nucleotide sequence ID" value="NZ_CP059735.1"/>
</dbReference>
<dbReference type="InterPro" id="IPR014710">
    <property type="entry name" value="RmlC-like_jellyroll"/>
</dbReference>
<dbReference type="Gene3D" id="2.60.120.10">
    <property type="entry name" value="Jelly Rolls"/>
    <property type="match status" value="2"/>
</dbReference>
<dbReference type="SUPFAM" id="SSF51182">
    <property type="entry name" value="RmlC-like cupins"/>
    <property type="match status" value="1"/>
</dbReference>
<comment type="similarity">
    <text evidence="1 3">Belongs to the pirin family.</text>
</comment>
<reference evidence="6 7" key="1">
    <citation type="journal article" date="2015" name="Genome Announc.">
        <title>Draft Genome Sequences of Marine Isolates of Thalassomonas viridans and Thalassomonas actiniarum.</title>
        <authorList>
            <person name="Olonade I."/>
            <person name="van Zyl L.J."/>
            <person name="Trindade M."/>
        </authorList>
    </citation>
    <scope>NUCLEOTIDE SEQUENCE [LARGE SCALE GENOMIC DNA]</scope>
    <source>
        <strain evidence="6 7">A5K-106</strain>
    </source>
</reference>
<dbReference type="InterPro" id="IPR041602">
    <property type="entry name" value="Quercetinase_C"/>
</dbReference>
<dbReference type="GO" id="GO:0046872">
    <property type="term" value="F:metal ion binding"/>
    <property type="evidence" value="ECO:0007669"/>
    <property type="project" value="UniProtKB-KW"/>
</dbReference>
<evidence type="ECO:0000256" key="3">
    <source>
        <dbReference type="RuleBase" id="RU003457"/>
    </source>
</evidence>
<evidence type="ECO:0000256" key="1">
    <source>
        <dbReference type="ARBA" id="ARBA00008416"/>
    </source>
</evidence>
<protein>
    <submittedName>
        <fullName evidence="6">Pirin family protein</fullName>
    </submittedName>
</protein>
<gene>
    <name evidence="6" type="ORF">SG35_026985</name>
</gene>
<feature type="binding site" evidence="2">
    <location>
        <position position="103"/>
    </location>
    <ligand>
        <name>Fe cation</name>
        <dbReference type="ChEBI" id="CHEBI:24875"/>
    </ligand>
</feature>
<dbReference type="Pfam" id="PF02678">
    <property type="entry name" value="Pirin"/>
    <property type="match status" value="1"/>
</dbReference>
<feature type="binding site" evidence="2">
    <location>
        <position position="101"/>
    </location>
    <ligand>
        <name>Fe cation</name>
        <dbReference type="ChEBI" id="CHEBI:24875"/>
    </ligand>
</feature>